<accession>A0A660SP57</accession>
<comment type="caution">
    <text evidence="1">The sequence shown here is derived from an EMBL/GenBank/DDBJ whole genome shotgun (WGS) entry which is preliminary data.</text>
</comment>
<name>A0A660SP57_UNCT6</name>
<dbReference type="InterPro" id="IPR024227">
    <property type="entry name" value="DUF3795"/>
</dbReference>
<organism evidence="1 2">
    <name type="scientific">candidate division TA06 bacterium</name>
    <dbReference type="NCBI Taxonomy" id="2250710"/>
    <lineage>
        <taxon>Bacteria</taxon>
        <taxon>Bacteria division TA06</taxon>
    </lineage>
</organism>
<dbReference type="AlphaFoldDB" id="A0A660SP57"/>
<evidence type="ECO:0008006" key="3">
    <source>
        <dbReference type="Google" id="ProtNLM"/>
    </source>
</evidence>
<dbReference type="Proteomes" id="UP000271125">
    <property type="component" value="Unassembled WGS sequence"/>
</dbReference>
<gene>
    <name evidence="1" type="ORF">DRP43_00580</name>
</gene>
<sequence length="109" mass="12684">MKEMIAFCGFDCLECPVYKATVNGDDKKLREILSKESNPNIKIEDIHCNGCKSKNDKYYYCNGCKIRKCCIDKNLDNCAYCSIFPCDMLNEAFKKYPKAKQRLEKIRND</sequence>
<evidence type="ECO:0000313" key="2">
    <source>
        <dbReference type="Proteomes" id="UP000271125"/>
    </source>
</evidence>
<dbReference type="EMBL" id="QNBD01000015">
    <property type="protein sequence ID" value="RKX72503.1"/>
    <property type="molecule type" value="Genomic_DNA"/>
</dbReference>
<evidence type="ECO:0000313" key="1">
    <source>
        <dbReference type="EMBL" id="RKX72503.1"/>
    </source>
</evidence>
<proteinExistence type="predicted"/>
<reference evidence="1 2" key="1">
    <citation type="submission" date="2018-06" db="EMBL/GenBank/DDBJ databases">
        <title>Extensive metabolic versatility and redundancy in microbially diverse, dynamic hydrothermal sediments.</title>
        <authorList>
            <person name="Dombrowski N."/>
            <person name="Teske A."/>
            <person name="Baker B.J."/>
        </authorList>
    </citation>
    <scope>NUCLEOTIDE SEQUENCE [LARGE SCALE GENOMIC DNA]</scope>
    <source>
        <strain evidence="1">B10_G13</strain>
    </source>
</reference>
<dbReference type="Pfam" id="PF12675">
    <property type="entry name" value="DUF3795"/>
    <property type="match status" value="1"/>
</dbReference>
<protein>
    <recommendedName>
        <fullName evidence="3">DUF3795 domain-containing protein</fullName>
    </recommendedName>
</protein>